<dbReference type="PANTHER" id="PTHR42949:SF3">
    <property type="entry name" value="ANAEROBIC GLYCEROL-3-PHOSPHATE DEHYDROGENASE SUBUNIT B"/>
    <property type="match status" value="1"/>
</dbReference>
<organism evidence="3 4">
    <name type="scientific">Roseateles oligotrophus</name>
    <dbReference type="NCBI Taxonomy" id="1769250"/>
    <lineage>
        <taxon>Bacteria</taxon>
        <taxon>Pseudomonadati</taxon>
        <taxon>Pseudomonadota</taxon>
        <taxon>Betaproteobacteria</taxon>
        <taxon>Burkholderiales</taxon>
        <taxon>Sphaerotilaceae</taxon>
        <taxon>Roseateles</taxon>
    </lineage>
</organism>
<evidence type="ECO:0000256" key="1">
    <source>
        <dbReference type="ARBA" id="ARBA00023002"/>
    </source>
</evidence>
<dbReference type="PANTHER" id="PTHR42949">
    <property type="entry name" value="ANAEROBIC GLYCEROL-3-PHOSPHATE DEHYDROGENASE SUBUNIT B"/>
    <property type="match status" value="1"/>
</dbReference>
<evidence type="ECO:0000313" key="4">
    <source>
        <dbReference type="Proteomes" id="UP001209701"/>
    </source>
</evidence>
<name>A0ABT2YHT9_9BURK</name>
<dbReference type="Pfam" id="PF07992">
    <property type="entry name" value="Pyr_redox_2"/>
    <property type="match status" value="1"/>
</dbReference>
<dbReference type="PRINTS" id="PR00411">
    <property type="entry name" value="PNDRDTASEI"/>
</dbReference>
<reference evidence="3 4" key="1">
    <citation type="submission" date="2021-11" db="EMBL/GenBank/DDBJ databases">
        <authorList>
            <person name="Liang Q."/>
            <person name="Mou H."/>
            <person name="Liu Z."/>
        </authorList>
    </citation>
    <scope>NUCLEOTIDE SEQUENCE [LARGE SCALE GENOMIC DNA]</scope>
    <source>
        <strain evidence="3 4">CHU3</strain>
    </source>
</reference>
<keyword evidence="4" id="KW-1185">Reference proteome</keyword>
<feature type="domain" description="FAD/NAD(P)-binding" evidence="2">
    <location>
        <begin position="7"/>
        <end position="294"/>
    </location>
</feature>
<dbReference type="EMBL" id="JAJIRN010000007">
    <property type="protein sequence ID" value="MCV2369505.1"/>
    <property type="molecule type" value="Genomic_DNA"/>
</dbReference>
<dbReference type="Proteomes" id="UP001209701">
    <property type="component" value="Unassembled WGS sequence"/>
</dbReference>
<dbReference type="InterPro" id="IPR036188">
    <property type="entry name" value="FAD/NAD-bd_sf"/>
</dbReference>
<dbReference type="Gene3D" id="1.10.10.1100">
    <property type="entry name" value="BFD-like [2Fe-2S]-binding domain"/>
    <property type="match status" value="1"/>
</dbReference>
<dbReference type="InterPro" id="IPR041854">
    <property type="entry name" value="BFD-like_2Fe2S-bd_dom_sf"/>
</dbReference>
<dbReference type="PRINTS" id="PR00368">
    <property type="entry name" value="FADPNR"/>
</dbReference>
<dbReference type="InterPro" id="IPR023753">
    <property type="entry name" value="FAD/NAD-binding_dom"/>
</dbReference>
<keyword evidence="1" id="KW-0560">Oxidoreductase</keyword>
<evidence type="ECO:0000259" key="2">
    <source>
        <dbReference type="Pfam" id="PF07992"/>
    </source>
</evidence>
<evidence type="ECO:0000313" key="3">
    <source>
        <dbReference type="EMBL" id="MCV2369505.1"/>
    </source>
</evidence>
<accession>A0ABT2YHT9</accession>
<dbReference type="RefSeq" id="WP_263572101.1">
    <property type="nucleotide sequence ID" value="NZ_JAJIRN010000007.1"/>
</dbReference>
<comment type="caution">
    <text evidence="3">The sequence shown here is derived from an EMBL/GenBank/DDBJ whole genome shotgun (WGS) entry which is preliminary data.</text>
</comment>
<dbReference type="SUPFAM" id="SSF51905">
    <property type="entry name" value="FAD/NAD(P)-binding domain"/>
    <property type="match status" value="1"/>
</dbReference>
<dbReference type="Gene3D" id="3.50.50.60">
    <property type="entry name" value="FAD/NAD(P)-binding domain"/>
    <property type="match status" value="3"/>
</dbReference>
<gene>
    <name evidence="3" type="ORF">LNV07_15615</name>
</gene>
<protein>
    <submittedName>
        <fullName evidence="3">NAD(P)/FAD-dependent oxidoreductase</fullName>
    </submittedName>
</protein>
<sequence>MKTLRADVIIVGAGPTGIAAIGPLLAAGRSVIWIDQGVRPGGQIWRAGVAQPWAKQLAALLPHSSLRCLFGHAVIAAEGGGRLRLQNLLDPGAAAVLVQAPQTLLALGARERFLPFPGWTLPGVSGAGGLQALIKNGWPITGKRVVLAGSGPLLLAAADTARAAGAKLILVAEQASRKSLAGFAARLPLAKLGQAAGLAWRLRGTPYLPGTWVVRALGQAKLEAVLLSDGAKQWELPCEALGVGFGLLPNTELAELLGCRVEAGAIAIDSNFQTSMAGVYAAGECTGIGGVDKALVEGQSVALALLARLDTSGSLRRRRIQVGRFAAALEKAFALRPELLQLADAKTMICRCEDVSLGDLKSQRSWRDAKLQTRCGMGACQGRICGPITQTLLGWPAAQMGRGVRAPLQPTPLACLLDD</sequence>
<proteinExistence type="predicted"/>
<dbReference type="InterPro" id="IPR051691">
    <property type="entry name" value="Metab_Enz_Cyan_OpOx_G3PDH"/>
</dbReference>